<reference evidence="1" key="1">
    <citation type="submission" date="2020-10" db="EMBL/GenBank/DDBJ databases">
        <title>The Whole-Genome Sequence of Metschnikowia persimmonesis, a Novel Endophytic Yeast Species Isolated from Medicinal Plant Diospyros kaki Thumb.</title>
        <authorList>
            <person name="Rahmat E."/>
            <person name="Kang Y."/>
        </authorList>
    </citation>
    <scope>NUCLEOTIDE SEQUENCE</scope>
    <source>
        <strain evidence="1">KIOM G15050</strain>
    </source>
</reference>
<dbReference type="AlphaFoldDB" id="A0A8H7GNP9"/>
<evidence type="ECO:0000313" key="2">
    <source>
        <dbReference type="Proteomes" id="UP000649328"/>
    </source>
</evidence>
<sequence length="171" mass="19863">MIINNGYNTKFKRKPKTTPQLIIEWFNTRIFWDLRMYGRIRQKVESGVPERIYNMFTETISKEGLSDDFWPVHIVSEVEPKVAKKAKPQKSSGDMYMQKMSKLLKKHPELCPNCLETHELLNCPNLVGDAHNNLAAYTVANYEGPDSANKTKIFIERRAEIGQVRKMCLKN</sequence>
<dbReference type="OrthoDB" id="10662290at2759"/>
<proteinExistence type="predicted"/>
<evidence type="ECO:0000313" key="1">
    <source>
        <dbReference type="EMBL" id="KAF8000513.1"/>
    </source>
</evidence>
<keyword evidence="2" id="KW-1185">Reference proteome</keyword>
<gene>
    <name evidence="1" type="ORF">HF325_005442</name>
</gene>
<dbReference type="Proteomes" id="UP000649328">
    <property type="component" value="Unassembled WGS sequence"/>
</dbReference>
<accession>A0A8H7GNP9</accession>
<dbReference type="EMBL" id="JACBPP010000007">
    <property type="protein sequence ID" value="KAF8000513.1"/>
    <property type="molecule type" value="Genomic_DNA"/>
</dbReference>
<name>A0A8H7GNP9_9ASCO</name>
<organism evidence="1 2">
    <name type="scientific">Metschnikowia pulcherrima</name>
    <dbReference type="NCBI Taxonomy" id="27326"/>
    <lineage>
        <taxon>Eukaryota</taxon>
        <taxon>Fungi</taxon>
        <taxon>Dikarya</taxon>
        <taxon>Ascomycota</taxon>
        <taxon>Saccharomycotina</taxon>
        <taxon>Pichiomycetes</taxon>
        <taxon>Metschnikowiaceae</taxon>
        <taxon>Metschnikowia</taxon>
    </lineage>
</organism>
<protein>
    <submittedName>
        <fullName evidence="1">Uncharacterized protein</fullName>
    </submittedName>
</protein>
<comment type="caution">
    <text evidence="1">The sequence shown here is derived from an EMBL/GenBank/DDBJ whole genome shotgun (WGS) entry which is preliminary data.</text>
</comment>